<dbReference type="Proteomes" id="UP000837857">
    <property type="component" value="Chromosome 3"/>
</dbReference>
<feature type="non-terminal residue" evidence="1">
    <location>
        <position position="121"/>
    </location>
</feature>
<protein>
    <submittedName>
        <fullName evidence="1">Uncharacterized protein</fullName>
    </submittedName>
</protein>
<reference evidence="1" key="1">
    <citation type="submission" date="2022-03" db="EMBL/GenBank/DDBJ databases">
        <authorList>
            <person name="Martin H S."/>
        </authorList>
    </citation>
    <scope>NUCLEOTIDE SEQUENCE</scope>
</reference>
<evidence type="ECO:0000313" key="2">
    <source>
        <dbReference type="Proteomes" id="UP000837857"/>
    </source>
</evidence>
<accession>A0ABN8IQG2</accession>
<proteinExistence type="predicted"/>
<gene>
    <name evidence="1" type="ORF">IPOD504_LOCUS12654</name>
</gene>
<sequence length="121" mass="13635">MASPEPHSEAATGTPADDVEISRRYRRLLTRSVRRQRRRSGGLAVRNQSLIKADGRICGRCRARLIERKGTVGRAECRRDVSINPIAAGNARSPQTCRAAVLMRMNCQKWREAFLILSNPY</sequence>
<keyword evidence="2" id="KW-1185">Reference proteome</keyword>
<organism evidence="1 2">
    <name type="scientific">Iphiclides podalirius</name>
    <name type="common">scarce swallowtail</name>
    <dbReference type="NCBI Taxonomy" id="110791"/>
    <lineage>
        <taxon>Eukaryota</taxon>
        <taxon>Metazoa</taxon>
        <taxon>Ecdysozoa</taxon>
        <taxon>Arthropoda</taxon>
        <taxon>Hexapoda</taxon>
        <taxon>Insecta</taxon>
        <taxon>Pterygota</taxon>
        <taxon>Neoptera</taxon>
        <taxon>Endopterygota</taxon>
        <taxon>Lepidoptera</taxon>
        <taxon>Glossata</taxon>
        <taxon>Ditrysia</taxon>
        <taxon>Papilionoidea</taxon>
        <taxon>Papilionidae</taxon>
        <taxon>Papilioninae</taxon>
        <taxon>Iphiclides</taxon>
    </lineage>
</organism>
<dbReference type="EMBL" id="OW152815">
    <property type="protein sequence ID" value="CAH2063742.1"/>
    <property type="molecule type" value="Genomic_DNA"/>
</dbReference>
<evidence type="ECO:0000313" key="1">
    <source>
        <dbReference type="EMBL" id="CAH2063742.1"/>
    </source>
</evidence>
<name>A0ABN8IQG2_9NEOP</name>